<keyword evidence="2" id="KW-1185">Reference proteome</keyword>
<gene>
    <name evidence="1" type="ORF">B0T24DRAFT_710335</name>
</gene>
<sequence>MYLVEGKPSQACHGTAKSMVVPNLDASGPFKVGISAQAADTAELTVDVRAYSVVVFDKIVKAVERIVRVESQASGVLEEPTIEEIENAPPLQNSPELVGPIEEQFKAIYGSDAVDAMVPDMAIDDCSIPAPEGITYTY</sequence>
<reference evidence="1" key="1">
    <citation type="journal article" date="2023" name="Mol. Phylogenet. Evol.">
        <title>Genome-scale phylogeny and comparative genomics of the fungal order Sordariales.</title>
        <authorList>
            <person name="Hensen N."/>
            <person name="Bonometti L."/>
            <person name="Westerberg I."/>
            <person name="Brannstrom I.O."/>
            <person name="Guillou S."/>
            <person name="Cros-Aarteil S."/>
            <person name="Calhoun S."/>
            <person name="Haridas S."/>
            <person name="Kuo A."/>
            <person name="Mondo S."/>
            <person name="Pangilinan J."/>
            <person name="Riley R."/>
            <person name="LaButti K."/>
            <person name="Andreopoulos B."/>
            <person name="Lipzen A."/>
            <person name="Chen C."/>
            <person name="Yan M."/>
            <person name="Daum C."/>
            <person name="Ng V."/>
            <person name="Clum A."/>
            <person name="Steindorff A."/>
            <person name="Ohm R.A."/>
            <person name="Martin F."/>
            <person name="Silar P."/>
            <person name="Natvig D.O."/>
            <person name="Lalanne C."/>
            <person name="Gautier V."/>
            <person name="Ament-Velasquez S.L."/>
            <person name="Kruys A."/>
            <person name="Hutchinson M.I."/>
            <person name="Powell A.J."/>
            <person name="Barry K."/>
            <person name="Miller A.N."/>
            <person name="Grigoriev I.V."/>
            <person name="Debuchy R."/>
            <person name="Gladieux P."/>
            <person name="Hiltunen Thoren M."/>
            <person name="Johannesson H."/>
        </authorList>
    </citation>
    <scope>NUCLEOTIDE SEQUENCE</scope>
    <source>
        <strain evidence="1">CBS 958.72</strain>
    </source>
</reference>
<evidence type="ECO:0000313" key="1">
    <source>
        <dbReference type="EMBL" id="KAK3367394.1"/>
    </source>
</evidence>
<dbReference type="Gene3D" id="3.40.630.10">
    <property type="entry name" value="Zn peptidases"/>
    <property type="match status" value="1"/>
</dbReference>
<proteinExistence type="predicted"/>
<name>A0AAE0N2U9_9PEZI</name>
<comment type="caution">
    <text evidence="1">The sequence shown here is derived from an EMBL/GenBank/DDBJ whole genome shotgun (WGS) entry which is preliminary data.</text>
</comment>
<protein>
    <submittedName>
        <fullName evidence="1">Uncharacterized protein</fullName>
    </submittedName>
</protein>
<dbReference type="EMBL" id="JAULSN010000007">
    <property type="protein sequence ID" value="KAK3367394.1"/>
    <property type="molecule type" value="Genomic_DNA"/>
</dbReference>
<reference evidence="1" key="2">
    <citation type="submission" date="2023-06" db="EMBL/GenBank/DDBJ databases">
        <authorList>
            <consortium name="Lawrence Berkeley National Laboratory"/>
            <person name="Haridas S."/>
            <person name="Hensen N."/>
            <person name="Bonometti L."/>
            <person name="Westerberg I."/>
            <person name="Brannstrom I.O."/>
            <person name="Guillou S."/>
            <person name="Cros-Aarteil S."/>
            <person name="Calhoun S."/>
            <person name="Kuo A."/>
            <person name="Mondo S."/>
            <person name="Pangilinan J."/>
            <person name="Riley R."/>
            <person name="Labutti K."/>
            <person name="Andreopoulos B."/>
            <person name="Lipzen A."/>
            <person name="Chen C."/>
            <person name="Yanf M."/>
            <person name="Daum C."/>
            <person name="Ng V."/>
            <person name="Clum A."/>
            <person name="Steindorff A."/>
            <person name="Ohm R."/>
            <person name="Martin F."/>
            <person name="Silar P."/>
            <person name="Natvig D."/>
            <person name="Lalanne C."/>
            <person name="Gautier V."/>
            <person name="Ament-Velasquez S.L."/>
            <person name="Kruys A."/>
            <person name="Hutchinson M.I."/>
            <person name="Powell A.J."/>
            <person name="Barry K."/>
            <person name="Miller A.N."/>
            <person name="Grigoriev I.V."/>
            <person name="Debuchy R."/>
            <person name="Gladieux P."/>
            <person name="Thoren M.H."/>
            <person name="Johannesson H."/>
        </authorList>
    </citation>
    <scope>NUCLEOTIDE SEQUENCE</scope>
    <source>
        <strain evidence="1">CBS 958.72</strain>
    </source>
</reference>
<accession>A0AAE0N2U9</accession>
<evidence type="ECO:0000313" key="2">
    <source>
        <dbReference type="Proteomes" id="UP001287356"/>
    </source>
</evidence>
<organism evidence="1 2">
    <name type="scientific">Lasiosphaeria ovina</name>
    <dbReference type="NCBI Taxonomy" id="92902"/>
    <lineage>
        <taxon>Eukaryota</taxon>
        <taxon>Fungi</taxon>
        <taxon>Dikarya</taxon>
        <taxon>Ascomycota</taxon>
        <taxon>Pezizomycotina</taxon>
        <taxon>Sordariomycetes</taxon>
        <taxon>Sordariomycetidae</taxon>
        <taxon>Sordariales</taxon>
        <taxon>Lasiosphaeriaceae</taxon>
        <taxon>Lasiosphaeria</taxon>
    </lineage>
</organism>
<dbReference type="Proteomes" id="UP001287356">
    <property type="component" value="Unassembled WGS sequence"/>
</dbReference>
<dbReference type="Gene3D" id="3.30.70.360">
    <property type="match status" value="1"/>
</dbReference>
<dbReference type="AlphaFoldDB" id="A0AAE0N2U9"/>